<dbReference type="PANTHER" id="PTHR22974">
    <property type="entry name" value="MIXED LINEAGE PROTEIN KINASE"/>
    <property type="match status" value="1"/>
</dbReference>
<dbReference type="PROSITE" id="PS50011">
    <property type="entry name" value="PROTEIN_KINASE_DOM"/>
    <property type="match status" value="1"/>
</dbReference>
<keyword evidence="1" id="KW-0723">Serine/threonine-protein kinase</keyword>
<dbReference type="InterPro" id="IPR000719">
    <property type="entry name" value="Prot_kinase_dom"/>
</dbReference>
<dbReference type="OrthoDB" id="20524at2759"/>
<feature type="compositionally biased region" description="Acidic residues" evidence="7">
    <location>
        <begin position="83"/>
        <end position="96"/>
    </location>
</feature>
<dbReference type="Proteomes" id="UP000002630">
    <property type="component" value="Linkage Group LG18"/>
</dbReference>
<organism evidence="9 10">
    <name type="scientific">Ectocarpus siliculosus</name>
    <name type="common">Brown alga</name>
    <name type="synonym">Conferva siliculosa</name>
    <dbReference type="NCBI Taxonomy" id="2880"/>
    <lineage>
        <taxon>Eukaryota</taxon>
        <taxon>Sar</taxon>
        <taxon>Stramenopiles</taxon>
        <taxon>Ochrophyta</taxon>
        <taxon>PX clade</taxon>
        <taxon>Phaeophyceae</taxon>
        <taxon>Ectocarpales</taxon>
        <taxon>Ectocarpaceae</taxon>
        <taxon>Ectocarpus</taxon>
    </lineage>
</organism>
<evidence type="ECO:0000313" key="9">
    <source>
        <dbReference type="EMBL" id="CBJ26782.1"/>
    </source>
</evidence>
<dbReference type="CDD" id="cd14131">
    <property type="entry name" value="PKc_Mps1"/>
    <property type="match status" value="1"/>
</dbReference>
<feature type="compositionally biased region" description="Basic and acidic residues" evidence="7">
    <location>
        <begin position="97"/>
        <end position="113"/>
    </location>
</feature>
<dbReference type="Gene3D" id="1.10.510.10">
    <property type="entry name" value="Transferase(Phosphotransferase) domain 1"/>
    <property type="match status" value="1"/>
</dbReference>
<reference evidence="9 10" key="1">
    <citation type="journal article" date="2010" name="Nature">
        <title>The Ectocarpus genome and the independent evolution of multicellularity in brown algae.</title>
        <authorList>
            <person name="Cock J.M."/>
            <person name="Sterck L."/>
            <person name="Rouze P."/>
            <person name="Scornet D."/>
            <person name="Allen A.E."/>
            <person name="Amoutzias G."/>
            <person name="Anthouard V."/>
            <person name="Artiguenave F."/>
            <person name="Aury J.M."/>
            <person name="Badger J.H."/>
            <person name="Beszteri B."/>
            <person name="Billiau K."/>
            <person name="Bonnet E."/>
            <person name="Bothwell J.H."/>
            <person name="Bowler C."/>
            <person name="Boyen C."/>
            <person name="Brownlee C."/>
            <person name="Carrano C.J."/>
            <person name="Charrier B."/>
            <person name="Cho G.Y."/>
            <person name="Coelho S.M."/>
            <person name="Collen J."/>
            <person name="Corre E."/>
            <person name="Da Silva C."/>
            <person name="Delage L."/>
            <person name="Delaroque N."/>
            <person name="Dittami S.M."/>
            <person name="Doulbeau S."/>
            <person name="Elias M."/>
            <person name="Farnham G."/>
            <person name="Gachon C.M."/>
            <person name="Gschloessl B."/>
            <person name="Heesch S."/>
            <person name="Jabbari K."/>
            <person name="Jubin C."/>
            <person name="Kawai H."/>
            <person name="Kimura K."/>
            <person name="Kloareg B."/>
            <person name="Kupper F.C."/>
            <person name="Lang D."/>
            <person name="Le Bail A."/>
            <person name="Leblanc C."/>
            <person name="Lerouge P."/>
            <person name="Lohr M."/>
            <person name="Lopez P.J."/>
            <person name="Martens C."/>
            <person name="Maumus F."/>
            <person name="Michel G."/>
            <person name="Miranda-Saavedra D."/>
            <person name="Morales J."/>
            <person name="Moreau H."/>
            <person name="Motomura T."/>
            <person name="Nagasato C."/>
            <person name="Napoli C.A."/>
            <person name="Nelson D.R."/>
            <person name="Nyvall-Collen P."/>
            <person name="Peters A.F."/>
            <person name="Pommier C."/>
            <person name="Potin P."/>
            <person name="Poulain J."/>
            <person name="Quesneville H."/>
            <person name="Read B."/>
            <person name="Rensing S.A."/>
            <person name="Ritter A."/>
            <person name="Rousvoal S."/>
            <person name="Samanta M."/>
            <person name="Samson G."/>
            <person name="Schroeder D.C."/>
            <person name="Segurens B."/>
            <person name="Strittmatter M."/>
            <person name="Tonon T."/>
            <person name="Tregear J.W."/>
            <person name="Valentin K."/>
            <person name="von Dassow P."/>
            <person name="Yamagishi T."/>
            <person name="Van de Peer Y."/>
            <person name="Wincker P."/>
        </authorList>
    </citation>
    <scope>NUCLEOTIDE SEQUENCE [LARGE SCALE GENOMIC DNA]</scope>
    <source>
        <strain evidence="10">Ec32 / CCAP1310/4</strain>
    </source>
</reference>
<dbReference type="GO" id="GO:0033316">
    <property type="term" value="P:meiotic spindle assembly checkpoint signaling"/>
    <property type="evidence" value="ECO:0007669"/>
    <property type="project" value="TreeGrafter"/>
</dbReference>
<keyword evidence="5 6" id="KW-0067">ATP-binding</keyword>
<accession>D7G1H4</accession>
<evidence type="ECO:0000256" key="2">
    <source>
        <dbReference type="ARBA" id="ARBA00022679"/>
    </source>
</evidence>
<dbReference type="AlphaFoldDB" id="D7G1H4"/>
<dbReference type="FunFam" id="3.30.200.20:FF:000131">
    <property type="entry name" value="Dual specificity protein kinase TTK"/>
    <property type="match status" value="1"/>
</dbReference>
<feature type="compositionally biased region" description="Polar residues" evidence="7">
    <location>
        <begin position="299"/>
        <end position="308"/>
    </location>
</feature>
<dbReference type="InParanoid" id="D7G1H4"/>
<dbReference type="GO" id="GO:0000776">
    <property type="term" value="C:kinetochore"/>
    <property type="evidence" value="ECO:0007669"/>
    <property type="project" value="TreeGrafter"/>
</dbReference>
<dbReference type="GO" id="GO:0005524">
    <property type="term" value="F:ATP binding"/>
    <property type="evidence" value="ECO:0007669"/>
    <property type="project" value="UniProtKB-UniRule"/>
</dbReference>
<evidence type="ECO:0000256" key="4">
    <source>
        <dbReference type="ARBA" id="ARBA00022777"/>
    </source>
</evidence>
<dbReference type="GO" id="GO:0034501">
    <property type="term" value="P:protein localization to kinetochore"/>
    <property type="evidence" value="ECO:0007669"/>
    <property type="project" value="TreeGrafter"/>
</dbReference>
<keyword evidence="2" id="KW-0808">Transferase</keyword>
<dbReference type="InterPro" id="IPR011009">
    <property type="entry name" value="Kinase-like_dom_sf"/>
</dbReference>
<dbReference type="InterPro" id="IPR008271">
    <property type="entry name" value="Ser/Thr_kinase_AS"/>
</dbReference>
<keyword evidence="4" id="KW-0418">Kinase</keyword>
<keyword evidence="3 6" id="KW-0547">Nucleotide-binding</keyword>
<dbReference type="GO" id="GO:0004674">
    <property type="term" value="F:protein serine/threonine kinase activity"/>
    <property type="evidence" value="ECO:0007669"/>
    <property type="project" value="UniProtKB-KW"/>
</dbReference>
<dbReference type="EMBL" id="FN649743">
    <property type="protein sequence ID" value="CBJ26782.1"/>
    <property type="molecule type" value="Genomic_DNA"/>
</dbReference>
<dbReference type="PANTHER" id="PTHR22974:SF21">
    <property type="entry name" value="DUAL SPECIFICITY PROTEIN KINASE TTK"/>
    <property type="match status" value="1"/>
</dbReference>
<name>D7G1H4_ECTSI</name>
<feature type="compositionally biased region" description="Low complexity" evidence="7">
    <location>
        <begin position="136"/>
        <end position="162"/>
    </location>
</feature>
<dbReference type="PROSITE" id="PS00107">
    <property type="entry name" value="PROTEIN_KINASE_ATP"/>
    <property type="match status" value="1"/>
</dbReference>
<dbReference type="Pfam" id="PF00069">
    <property type="entry name" value="Pkinase"/>
    <property type="match status" value="1"/>
</dbReference>
<dbReference type="InterPro" id="IPR017441">
    <property type="entry name" value="Protein_kinase_ATP_BS"/>
</dbReference>
<feature type="compositionally biased region" description="Gly residues" evidence="7">
    <location>
        <begin position="244"/>
        <end position="256"/>
    </location>
</feature>
<evidence type="ECO:0000313" key="10">
    <source>
        <dbReference type="Proteomes" id="UP000002630"/>
    </source>
</evidence>
<evidence type="ECO:0000256" key="5">
    <source>
        <dbReference type="ARBA" id="ARBA00022840"/>
    </source>
</evidence>
<evidence type="ECO:0000259" key="8">
    <source>
        <dbReference type="PROSITE" id="PS50011"/>
    </source>
</evidence>
<dbReference type="SUPFAM" id="SSF56112">
    <property type="entry name" value="Protein kinase-like (PK-like)"/>
    <property type="match status" value="1"/>
</dbReference>
<dbReference type="Gene3D" id="3.30.200.20">
    <property type="entry name" value="Phosphorylase Kinase, domain 1"/>
    <property type="match status" value="1"/>
</dbReference>
<protein>
    <submittedName>
        <fullName evidence="9">Possibly a dual-specificity PK</fullName>
    </submittedName>
</protein>
<dbReference type="EMBL" id="FN648652">
    <property type="protein sequence ID" value="CBJ26782.1"/>
    <property type="molecule type" value="Genomic_DNA"/>
</dbReference>
<dbReference type="InterPro" id="IPR027084">
    <property type="entry name" value="Mps1_cat"/>
</dbReference>
<dbReference type="GO" id="GO:0005634">
    <property type="term" value="C:nucleus"/>
    <property type="evidence" value="ECO:0007669"/>
    <property type="project" value="TreeGrafter"/>
</dbReference>
<dbReference type="GO" id="GO:0007094">
    <property type="term" value="P:mitotic spindle assembly checkpoint signaling"/>
    <property type="evidence" value="ECO:0007669"/>
    <property type="project" value="TreeGrafter"/>
</dbReference>
<feature type="domain" description="Protein kinase" evidence="8">
    <location>
        <begin position="432"/>
        <end position="727"/>
    </location>
</feature>
<feature type="compositionally biased region" description="Polar residues" evidence="7">
    <location>
        <begin position="332"/>
        <end position="342"/>
    </location>
</feature>
<evidence type="ECO:0000256" key="3">
    <source>
        <dbReference type="ARBA" id="ARBA00022741"/>
    </source>
</evidence>
<feature type="compositionally biased region" description="Gly residues" evidence="7">
    <location>
        <begin position="219"/>
        <end position="236"/>
    </location>
</feature>
<feature type="compositionally biased region" description="Low complexity" evidence="7">
    <location>
        <begin position="114"/>
        <end position="126"/>
    </location>
</feature>
<dbReference type="FunFam" id="1.10.510.10:FF:000224">
    <property type="entry name" value="serine/threonine-protein kinase mph1 isoform X1"/>
    <property type="match status" value="1"/>
</dbReference>
<evidence type="ECO:0000256" key="6">
    <source>
        <dbReference type="PROSITE-ProRule" id="PRU10141"/>
    </source>
</evidence>
<proteinExistence type="predicted"/>
<evidence type="ECO:0000256" key="1">
    <source>
        <dbReference type="ARBA" id="ARBA00022527"/>
    </source>
</evidence>
<dbReference type="SMART" id="SM00220">
    <property type="entry name" value="S_TKc"/>
    <property type="match status" value="1"/>
</dbReference>
<feature type="compositionally biased region" description="Gly residues" evidence="7">
    <location>
        <begin position="373"/>
        <end position="384"/>
    </location>
</feature>
<feature type="binding site" evidence="6">
    <location>
        <position position="460"/>
    </location>
    <ligand>
        <name>ATP</name>
        <dbReference type="ChEBI" id="CHEBI:30616"/>
    </ligand>
</feature>
<keyword evidence="10" id="KW-1185">Reference proteome</keyword>
<dbReference type="GO" id="GO:0004712">
    <property type="term" value="F:protein serine/threonine/tyrosine kinase activity"/>
    <property type="evidence" value="ECO:0007669"/>
    <property type="project" value="TreeGrafter"/>
</dbReference>
<sequence length="873" mass="89631">MTVASSGDRSRGGRTAGGVDEEASAGAAGRPSTRAPPVKSGTATASARPAISSLEALRVRVVKKVGEKSDDGGDGGGGRSSDEDGDDEDDDGDSFEVDLKLEAYDAEVRRRSADAAAAPRPGAVESRSSSVSAGTRPPSRLRPPSAAAETAPGALTTATAGASHEGGSRAGGLPRTGAGPAAVAASVEEEKAPSEPAVSGTAAPGDPASSVATTHDRGANGGGSRGRGFLERGGSGLLWRSASGTGGARGKAGGGMHQVAEEDEDMSLTIGTGSGRPMVPVMTAGGAGSGGNLRGLSQGGENSASRNGTGVAAQNPGGTPAATALPVGEESPWSTCGSSSSRGPGVFSAEGGGLKGDLTPQVGSERTDKSDRGGGGAGSEGLGDGASSSSGLLGIGGRGCSFDKPGKVVAFDHSSVSHKRSWSEVMVNGVLYLKTAQIGRGGSSKVFRVVAPDCEMLALKVVKVDNHAENAKALLDSYSNEIELLKSLQGNRFIINLENSEVDRRRGLIYIVLELGETDLDQLMRQYKANIASSRADPKALGLFPGGLDANFVRVIWQQMLKAVQAMHEQRVVHGDLKPANFVFVKGSLKLIDFGIAKAISNDTTNISRDSRVGTMNYMCPEAFEDTGNGELDPATGSQKPVIKQGRPSDIWSLGCILYQMAHGKTPFSHLGMLNKIRAITDPNHAIAFSDLEDGFLVETLRACLRRDPAERASIGGADGLLSHPYLHPTAARASLEGTLNAKLDAANALSVRANALTARANARAADLEKTLETKAGERVEGVKRELSARYEELVAAEVTKAVAEEQAKQMAGLSIAKSALKHIIANTVRVLHAEKYSGGSSLDRANLDRITGLVIDLGRGGGGGIQAPGTRQ</sequence>
<evidence type="ECO:0000256" key="7">
    <source>
        <dbReference type="SAM" id="MobiDB-lite"/>
    </source>
</evidence>
<gene>
    <name evidence="9" type="primary">PK</name>
    <name evidence="9" type="ORF">Esi_0045_0049</name>
</gene>
<dbReference type="PROSITE" id="PS00108">
    <property type="entry name" value="PROTEIN_KINASE_ST"/>
    <property type="match status" value="1"/>
</dbReference>
<dbReference type="GO" id="GO:0098813">
    <property type="term" value="P:nuclear chromosome segregation"/>
    <property type="evidence" value="ECO:0007669"/>
    <property type="project" value="UniProtKB-ARBA"/>
</dbReference>
<dbReference type="STRING" id="2880.D7G1H4"/>
<feature type="region of interest" description="Disordered" evidence="7">
    <location>
        <begin position="1"/>
        <end position="388"/>
    </location>
</feature>